<dbReference type="Proteomes" id="UP000006727">
    <property type="component" value="Chromosome 9"/>
</dbReference>
<keyword evidence="3" id="KW-1185">Reference proteome</keyword>
<gene>
    <name evidence="1" type="ORF">PHYPA_012157</name>
</gene>
<evidence type="ECO:0000313" key="2">
    <source>
        <dbReference type="EnsemblPlants" id="PAC:32911564.CDS.1"/>
    </source>
</evidence>
<reference evidence="2" key="3">
    <citation type="submission" date="2020-12" db="UniProtKB">
        <authorList>
            <consortium name="EnsemblPlants"/>
        </authorList>
    </citation>
    <scope>IDENTIFICATION</scope>
</reference>
<dbReference type="AlphaFoldDB" id="A0A2K1K1M9"/>
<evidence type="ECO:0000313" key="1">
    <source>
        <dbReference type="EMBL" id="PNR47684.1"/>
    </source>
</evidence>
<protein>
    <submittedName>
        <fullName evidence="1 2">Uncharacterized protein</fullName>
    </submittedName>
</protein>
<reference evidence="1 3" key="1">
    <citation type="journal article" date="2008" name="Science">
        <title>The Physcomitrella genome reveals evolutionary insights into the conquest of land by plants.</title>
        <authorList>
            <person name="Rensing S."/>
            <person name="Lang D."/>
            <person name="Zimmer A."/>
            <person name="Terry A."/>
            <person name="Salamov A."/>
            <person name="Shapiro H."/>
            <person name="Nishiyama T."/>
            <person name="Perroud P.-F."/>
            <person name="Lindquist E."/>
            <person name="Kamisugi Y."/>
            <person name="Tanahashi T."/>
            <person name="Sakakibara K."/>
            <person name="Fujita T."/>
            <person name="Oishi K."/>
            <person name="Shin-I T."/>
            <person name="Kuroki Y."/>
            <person name="Toyoda A."/>
            <person name="Suzuki Y."/>
            <person name="Hashimoto A."/>
            <person name="Yamaguchi K."/>
            <person name="Sugano A."/>
            <person name="Kohara Y."/>
            <person name="Fujiyama A."/>
            <person name="Anterola A."/>
            <person name="Aoki S."/>
            <person name="Ashton N."/>
            <person name="Barbazuk W.B."/>
            <person name="Barker E."/>
            <person name="Bennetzen J."/>
            <person name="Bezanilla M."/>
            <person name="Blankenship R."/>
            <person name="Cho S.H."/>
            <person name="Dutcher S."/>
            <person name="Estelle M."/>
            <person name="Fawcett J.A."/>
            <person name="Gundlach H."/>
            <person name="Hanada K."/>
            <person name="Heyl A."/>
            <person name="Hicks K.A."/>
            <person name="Hugh J."/>
            <person name="Lohr M."/>
            <person name="Mayer K."/>
            <person name="Melkozernov A."/>
            <person name="Murata T."/>
            <person name="Nelson D."/>
            <person name="Pils B."/>
            <person name="Prigge M."/>
            <person name="Reiss B."/>
            <person name="Renner T."/>
            <person name="Rombauts S."/>
            <person name="Rushton P."/>
            <person name="Sanderfoot A."/>
            <person name="Schween G."/>
            <person name="Shiu S.-H."/>
            <person name="Stueber K."/>
            <person name="Theodoulou F.L."/>
            <person name="Tu H."/>
            <person name="Van de Peer Y."/>
            <person name="Verrier P.J."/>
            <person name="Waters E."/>
            <person name="Wood A."/>
            <person name="Yang L."/>
            <person name="Cove D."/>
            <person name="Cuming A."/>
            <person name="Hasebe M."/>
            <person name="Lucas S."/>
            <person name="Mishler D.B."/>
            <person name="Reski R."/>
            <person name="Grigoriev I."/>
            <person name="Quatrano R.S."/>
            <person name="Boore J.L."/>
        </authorList>
    </citation>
    <scope>NUCLEOTIDE SEQUENCE [LARGE SCALE GENOMIC DNA]</scope>
    <source>
        <strain evidence="2 3">cv. Gransden 2004</strain>
    </source>
</reference>
<sequence>MSCSCDAFNKQHERWFHSEPSPFLSDLHEQCLQFTFKTLLIIRFHNLASKKDIRRYKLQALTAELPRFVGARETLMFVKVIVARQQMAPLASSSIIFRYSSRLCINAIVAPR</sequence>
<proteinExistence type="predicted"/>
<accession>A0A2K1K1M9</accession>
<organism evidence="1">
    <name type="scientific">Physcomitrium patens</name>
    <name type="common">Spreading-leaved earth moss</name>
    <name type="synonym">Physcomitrella patens</name>
    <dbReference type="NCBI Taxonomy" id="3218"/>
    <lineage>
        <taxon>Eukaryota</taxon>
        <taxon>Viridiplantae</taxon>
        <taxon>Streptophyta</taxon>
        <taxon>Embryophyta</taxon>
        <taxon>Bryophyta</taxon>
        <taxon>Bryophytina</taxon>
        <taxon>Bryopsida</taxon>
        <taxon>Funariidae</taxon>
        <taxon>Funariales</taxon>
        <taxon>Funariaceae</taxon>
        <taxon>Physcomitrium</taxon>
    </lineage>
</organism>
<dbReference type="EnsemblPlants" id="Pp3c9_2140V3.2">
    <property type="protein sequence ID" value="PAC:32911565.CDS.1"/>
    <property type="gene ID" value="Pp3c9_2140"/>
</dbReference>
<name>A0A2K1K1M9_PHYPA</name>
<reference evidence="1 3" key="2">
    <citation type="journal article" date="2018" name="Plant J.">
        <title>The Physcomitrella patens chromosome-scale assembly reveals moss genome structure and evolution.</title>
        <authorList>
            <person name="Lang D."/>
            <person name="Ullrich K.K."/>
            <person name="Murat F."/>
            <person name="Fuchs J."/>
            <person name="Jenkins J."/>
            <person name="Haas F.B."/>
            <person name="Piednoel M."/>
            <person name="Gundlach H."/>
            <person name="Van Bel M."/>
            <person name="Meyberg R."/>
            <person name="Vives C."/>
            <person name="Morata J."/>
            <person name="Symeonidi A."/>
            <person name="Hiss M."/>
            <person name="Muchero W."/>
            <person name="Kamisugi Y."/>
            <person name="Saleh O."/>
            <person name="Blanc G."/>
            <person name="Decker E.L."/>
            <person name="van Gessel N."/>
            <person name="Grimwood J."/>
            <person name="Hayes R.D."/>
            <person name="Graham S.W."/>
            <person name="Gunter L.E."/>
            <person name="McDaniel S.F."/>
            <person name="Hoernstein S.N.W."/>
            <person name="Larsson A."/>
            <person name="Li F.W."/>
            <person name="Perroud P.F."/>
            <person name="Phillips J."/>
            <person name="Ranjan P."/>
            <person name="Rokshar D.S."/>
            <person name="Rothfels C.J."/>
            <person name="Schneider L."/>
            <person name="Shu S."/>
            <person name="Stevenson D.W."/>
            <person name="Thummler F."/>
            <person name="Tillich M."/>
            <person name="Villarreal Aguilar J.C."/>
            <person name="Widiez T."/>
            <person name="Wong G.K."/>
            <person name="Wymore A."/>
            <person name="Zhang Y."/>
            <person name="Zimmer A.D."/>
            <person name="Quatrano R.S."/>
            <person name="Mayer K.F.X."/>
            <person name="Goodstein D."/>
            <person name="Casacuberta J.M."/>
            <person name="Vandepoele K."/>
            <person name="Reski R."/>
            <person name="Cuming A.C."/>
            <person name="Tuskan G.A."/>
            <person name="Maumus F."/>
            <person name="Salse J."/>
            <person name="Schmutz J."/>
            <person name="Rensing S.A."/>
        </authorList>
    </citation>
    <scope>NUCLEOTIDE SEQUENCE [LARGE SCALE GENOMIC DNA]</scope>
    <source>
        <strain evidence="2 3">cv. Gransden 2004</strain>
    </source>
</reference>
<dbReference type="EnsemblPlants" id="Pp3c9_2140V3.1">
    <property type="protein sequence ID" value="PAC:32911564.CDS.1"/>
    <property type="gene ID" value="Pp3c9_2140"/>
</dbReference>
<dbReference type="Gramene" id="Pp3c9_2140V3.2">
    <property type="protein sequence ID" value="PAC:32911565.CDS.1"/>
    <property type="gene ID" value="Pp3c9_2140"/>
</dbReference>
<evidence type="ECO:0000313" key="3">
    <source>
        <dbReference type="Proteomes" id="UP000006727"/>
    </source>
</evidence>
<dbReference type="EMBL" id="ABEU02000009">
    <property type="protein sequence ID" value="PNR47684.1"/>
    <property type="molecule type" value="Genomic_DNA"/>
</dbReference>
<dbReference type="InParanoid" id="A0A2K1K1M9"/>
<dbReference type="Gramene" id="Pp3c9_2140V3.1">
    <property type="protein sequence ID" value="PAC:32911564.CDS.1"/>
    <property type="gene ID" value="Pp3c9_2140"/>
</dbReference>